<reference evidence="1 2" key="1">
    <citation type="submission" date="2018-04" db="EMBL/GenBank/DDBJ databases">
        <title>Draft genome sequence of Pseudomonas syringae pv. actinidiae biovar 3 strains isolated from kiwifruit in Kagawa prefecture.</title>
        <authorList>
            <person name="Tabuchi M."/>
            <person name="Saito M."/>
            <person name="Fujiwara S."/>
            <person name="Sasa N."/>
            <person name="Akimitsu K."/>
            <person name="Gomi K."/>
            <person name="Konishi-Sugita S."/>
            <person name="Hamano K."/>
            <person name="Kataoka I."/>
        </authorList>
    </citation>
    <scope>NUCLEOTIDE SEQUENCE [LARGE SCALE GENOMIC DNA]</scope>
    <source>
        <strain evidence="1 2">MAFF212211</strain>
    </source>
</reference>
<evidence type="ECO:0000313" key="2">
    <source>
        <dbReference type="Proteomes" id="UP000248291"/>
    </source>
</evidence>
<sequence length="74" mass="8006">MLLCKVNKRIGQRLIKHTFDVTAFVGRRRGARLIGGQAEHDGFSGHAFDPVVQVPLVLLQGPLGMLKADEVGIG</sequence>
<dbReference type="Proteomes" id="UP000248291">
    <property type="component" value="Unassembled WGS sequence"/>
</dbReference>
<organism evidence="1 2">
    <name type="scientific">Pseudomonas syringae pv. actinidiae</name>
    <dbReference type="NCBI Taxonomy" id="103796"/>
    <lineage>
        <taxon>Bacteria</taxon>
        <taxon>Pseudomonadati</taxon>
        <taxon>Pseudomonadota</taxon>
        <taxon>Gammaproteobacteria</taxon>
        <taxon>Pseudomonadales</taxon>
        <taxon>Pseudomonadaceae</taxon>
        <taxon>Pseudomonas</taxon>
        <taxon>Pseudomonas syringae</taxon>
    </lineage>
</organism>
<accession>A0AAN4Q0U2</accession>
<gene>
    <name evidence="1" type="ORF">KPSA3_00945</name>
</gene>
<protein>
    <submittedName>
        <fullName evidence="1">Uncharacterized protein</fullName>
    </submittedName>
</protein>
<dbReference type="AlphaFoldDB" id="A0AAN4Q0U2"/>
<dbReference type="EMBL" id="BGKA01000032">
    <property type="protein sequence ID" value="GBH15027.1"/>
    <property type="molecule type" value="Genomic_DNA"/>
</dbReference>
<name>A0AAN4Q0U2_PSESF</name>
<comment type="caution">
    <text evidence="1">The sequence shown here is derived from an EMBL/GenBank/DDBJ whole genome shotgun (WGS) entry which is preliminary data.</text>
</comment>
<evidence type="ECO:0000313" key="1">
    <source>
        <dbReference type="EMBL" id="GBH15027.1"/>
    </source>
</evidence>
<proteinExistence type="predicted"/>